<keyword evidence="2" id="KW-1133">Transmembrane helix</keyword>
<dbReference type="GeneID" id="20207792"/>
<protein>
    <submittedName>
        <fullName evidence="3 4">Uncharacterized protein</fullName>
    </submittedName>
</protein>
<dbReference type="HOGENOM" id="CLU_647746_0_0_1"/>
<proteinExistence type="predicted"/>
<reference evidence="5" key="1">
    <citation type="submission" date="2012-12" db="EMBL/GenBank/DDBJ databases">
        <authorList>
            <person name="Hellsten U."/>
            <person name="Grimwood J."/>
            <person name="Chapman J.A."/>
            <person name="Shapiro H."/>
            <person name="Aerts A."/>
            <person name="Otillar R.P."/>
            <person name="Terry A.Y."/>
            <person name="Boore J.L."/>
            <person name="Simakov O."/>
            <person name="Marletaz F."/>
            <person name="Cho S.-J."/>
            <person name="Edsinger-Gonzales E."/>
            <person name="Havlak P."/>
            <person name="Kuo D.-H."/>
            <person name="Larsson T."/>
            <person name="Lv J."/>
            <person name="Arendt D."/>
            <person name="Savage R."/>
            <person name="Osoegawa K."/>
            <person name="de Jong P."/>
            <person name="Lindberg D.R."/>
            <person name="Seaver E.C."/>
            <person name="Weisblat D.A."/>
            <person name="Putnam N.H."/>
            <person name="Grigoriev I.V."/>
            <person name="Rokhsar D.S."/>
        </authorList>
    </citation>
    <scope>NUCLEOTIDE SEQUENCE</scope>
</reference>
<dbReference type="EnsemblMetazoa" id="HelroT180642">
    <property type="protein sequence ID" value="HelroP180642"/>
    <property type="gene ID" value="HelroG180642"/>
</dbReference>
<dbReference type="EMBL" id="KB097594">
    <property type="protein sequence ID" value="ESN93774.1"/>
    <property type="molecule type" value="Genomic_DNA"/>
</dbReference>
<dbReference type="RefSeq" id="XP_009028186.1">
    <property type="nucleotide sequence ID" value="XM_009029938.1"/>
</dbReference>
<keyword evidence="5" id="KW-1185">Reference proteome</keyword>
<dbReference type="EMBL" id="AMQM01007296">
    <property type="status" value="NOT_ANNOTATED_CDS"/>
    <property type="molecule type" value="Genomic_DNA"/>
</dbReference>
<gene>
    <name evidence="4" type="primary">20207792</name>
    <name evidence="3" type="ORF">HELRODRAFT_180642</name>
</gene>
<evidence type="ECO:0000313" key="4">
    <source>
        <dbReference type="EnsemblMetazoa" id="HelroP180642"/>
    </source>
</evidence>
<keyword evidence="2" id="KW-0472">Membrane</keyword>
<evidence type="ECO:0000313" key="3">
    <source>
        <dbReference type="EMBL" id="ESN93774.1"/>
    </source>
</evidence>
<accession>T1FG43</accession>
<dbReference type="CTD" id="20207792"/>
<feature type="compositionally biased region" description="Basic and acidic residues" evidence="1">
    <location>
        <begin position="406"/>
        <end position="416"/>
    </location>
</feature>
<feature type="transmembrane region" description="Helical" evidence="2">
    <location>
        <begin position="26"/>
        <end position="52"/>
    </location>
</feature>
<reference evidence="3 5" key="2">
    <citation type="journal article" date="2013" name="Nature">
        <title>Insights into bilaterian evolution from three spiralian genomes.</title>
        <authorList>
            <person name="Simakov O."/>
            <person name="Marletaz F."/>
            <person name="Cho S.J."/>
            <person name="Edsinger-Gonzales E."/>
            <person name="Havlak P."/>
            <person name="Hellsten U."/>
            <person name="Kuo D.H."/>
            <person name="Larsson T."/>
            <person name="Lv J."/>
            <person name="Arendt D."/>
            <person name="Savage R."/>
            <person name="Osoegawa K."/>
            <person name="de Jong P."/>
            <person name="Grimwood J."/>
            <person name="Chapman J.A."/>
            <person name="Shapiro H."/>
            <person name="Aerts A."/>
            <person name="Otillar R.P."/>
            <person name="Terry A.Y."/>
            <person name="Boore J.L."/>
            <person name="Grigoriev I.V."/>
            <person name="Lindberg D.R."/>
            <person name="Seaver E.C."/>
            <person name="Weisblat D.A."/>
            <person name="Putnam N.H."/>
            <person name="Rokhsar D.S."/>
        </authorList>
    </citation>
    <scope>NUCLEOTIDE SEQUENCE</scope>
</reference>
<dbReference type="AlphaFoldDB" id="T1FG43"/>
<reference evidence="4" key="3">
    <citation type="submission" date="2015-06" db="UniProtKB">
        <authorList>
            <consortium name="EnsemblMetazoa"/>
        </authorList>
    </citation>
    <scope>IDENTIFICATION</scope>
</reference>
<evidence type="ECO:0000313" key="5">
    <source>
        <dbReference type="Proteomes" id="UP000015101"/>
    </source>
</evidence>
<sequence length="424" mass="46216">MDDNNLTDRSRSLLETYREWLGLPNLGLSIAIILGVAIVTVIYVIAIMACIAHVKRWRKKSQNSPSLGEHRALTSPSSTTTTVATACNFRSFNTSTNDHNNNNSRHYGLYSTTNHINGGIRRSSAIDGNGFVTVSGDPVVNGKFLKSGGSKSRISFHRKLGGNINAGENVAGANNNSNNIKNYNNNNNHNDNINNNNKILKNYSVVYSSRTGSKTLPAKVASLQDTGSHVMYSGEQLHFTTGYQMAKLDVGRMNVESVGKQSVDSCVCANDWTASNIDNPFESKFCCICAANGKTTDGHLTYNEGLNIVGSNCSIVENPCNMVPDDFSIMQDCRTDNSKKDYSTSDDVKNAAKHRTLDSNLKKKCHKSSSAFSSFSIPPTILPSFFGGSPSFKTAPGSENFPDVTSRNDESFKRDDDDNVNLLK</sequence>
<dbReference type="InParanoid" id="T1FG43"/>
<name>T1FG43_HELRO</name>
<dbReference type="Proteomes" id="UP000015101">
    <property type="component" value="Unassembled WGS sequence"/>
</dbReference>
<evidence type="ECO:0000256" key="1">
    <source>
        <dbReference type="SAM" id="MobiDB-lite"/>
    </source>
</evidence>
<feature type="region of interest" description="Disordered" evidence="1">
    <location>
        <begin position="393"/>
        <end position="424"/>
    </location>
</feature>
<organism evidence="4 5">
    <name type="scientific">Helobdella robusta</name>
    <name type="common">Californian leech</name>
    <dbReference type="NCBI Taxonomy" id="6412"/>
    <lineage>
        <taxon>Eukaryota</taxon>
        <taxon>Metazoa</taxon>
        <taxon>Spiralia</taxon>
        <taxon>Lophotrochozoa</taxon>
        <taxon>Annelida</taxon>
        <taxon>Clitellata</taxon>
        <taxon>Hirudinea</taxon>
        <taxon>Rhynchobdellida</taxon>
        <taxon>Glossiphoniidae</taxon>
        <taxon>Helobdella</taxon>
    </lineage>
</organism>
<keyword evidence="2" id="KW-0812">Transmembrane</keyword>
<evidence type="ECO:0000256" key="2">
    <source>
        <dbReference type="SAM" id="Phobius"/>
    </source>
</evidence>
<dbReference type="KEGG" id="hro:HELRODRAFT_180642"/>